<sequence length="104" mass="12118">MWKFTLTSNYVVFEGKSIDWKETAVLSHPQSWFLDKLMKAKWEDLPYSVQDFRVSEGVRGFKKMRKGVRGLLPCMDFSFGLDEIQCGWIGQQLESLEMRQSGVC</sequence>
<reference evidence="1 2" key="1">
    <citation type="journal article" date="2024" name="Plant J.">
        <title>Genome sequences and population genomics reveal climatic adaptation and genomic divergence between two closely related sweetgum species.</title>
        <authorList>
            <person name="Xu W.Q."/>
            <person name="Ren C.Q."/>
            <person name="Zhang X.Y."/>
            <person name="Comes H.P."/>
            <person name="Liu X.H."/>
            <person name="Li Y.G."/>
            <person name="Kettle C.J."/>
            <person name="Jalonen R."/>
            <person name="Gaisberger H."/>
            <person name="Ma Y.Z."/>
            <person name="Qiu Y.X."/>
        </authorList>
    </citation>
    <scope>NUCLEOTIDE SEQUENCE [LARGE SCALE GENOMIC DNA]</scope>
    <source>
        <strain evidence="1">Hangzhou</strain>
    </source>
</reference>
<protein>
    <submittedName>
        <fullName evidence="1">Uncharacterized protein</fullName>
    </submittedName>
</protein>
<organism evidence="1 2">
    <name type="scientific">Liquidambar formosana</name>
    <name type="common">Formosan gum</name>
    <dbReference type="NCBI Taxonomy" id="63359"/>
    <lineage>
        <taxon>Eukaryota</taxon>
        <taxon>Viridiplantae</taxon>
        <taxon>Streptophyta</taxon>
        <taxon>Embryophyta</taxon>
        <taxon>Tracheophyta</taxon>
        <taxon>Spermatophyta</taxon>
        <taxon>Magnoliopsida</taxon>
        <taxon>eudicotyledons</taxon>
        <taxon>Gunneridae</taxon>
        <taxon>Pentapetalae</taxon>
        <taxon>Saxifragales</taxon>
        <taxon>Altingiaceae</taxon>
        <taxon>Liquidambar</taxon>
    </lineage>
</organism>
<dbReference type="AlphaFoldDB" id="A0AAP0RXG1"/>
<dbReference type="EMBL" id="JBBPBK010000004">
    <property type="protein sequence ID" value="KAK9286199.1"/>
    <property type="molecule type" value="Genomic_DNA"/>
</dbReference>
<name>A0AAP0RXG1_LIQFO</name>
<proteinExistence type="predicted"/>
<keyword evidence="2" id="KW-1185">Reference proteome</keyword>
<evidence type="ECO:0000313" key="2">
    <source>
        <dbReference type="Proteomes" id="UP001415857"/>
    </source>
</evidence>
<gene>
    <name evidence="1" type="ORF">L1049_014583</name>
</gene>
<dbReference type="Proteomes" id="UP001415857">
    <property type="component" value="Unassembled WGS sequence"/>
</dbReference>
<accession>A0AAP0RXG1</accession>
<evidence type="ECO:0000313" key="1">
    <source>
        <dbReference type="EMBL" id="KAK9286199.1"/>
    </source>
</evidence>
<comment type="caution">
    <text evidence="1">The sequence shown here is derived from an EMBL/GenBank/DDBJ whole genome shotgun (WGS) entry which is preliminary data.</text>
</comment>